<evidence type="ECO:0000256" key="1">
    <source>
        <dbReference type="ARBA" id="ARBA00007549"/>
    </source>
</evidence>
<evidence type="ECO:0000313" key="3">
    <source>
        <dbReference type="EMBL" id="ODM91332.1"/>
    </source>
</evidence>
<feature type="domain" description="FAM13A-like" evidence="2">
    <location>
        <begin position="196"/>
        <end position="265"/>
    </location>
</feature>
<reference evidence="3 4" key="1">
    <citation type="journal article" date="2016" name="Genome Biol. Evol.">
        <title>Gene Family Evolution Reflects Adaptation to Soil Environmental Stressors in the Genome of the Collembolan Orchesella cincta.</title>
        <authorList>
            <person name="Faddeeva-Vakhrusheva A."/>
            <person name="Derks M.F."/>
            <person name="Anvar S.Y."/>
            <person name="Agamennone V."/>
            <person name="Suring W."/>
            <person name="Smit S."/>
            <person name="van Straalen N.M."/>
            <person name="Roelofs D."/>
        </authorList>
    </citation>
    <scope>NUCLEOTIDE SEQUENCE [LARGE SCALE GENOMIC DNA]</scope>
    <source>
        <tissue evidence="3">Mixed pool</tissue>
    </source>
</reference>
<dbReference type="AlphaFoldDB" id="A0A1D2MEM6"/>
<keyword evidence="4" id="KW-1185">Reference proteome</keyword>
<dbReference type="OrthoDB" id="185175at2759"/>
<name>A0A1D2MEM6_ORCCI</name>
<dbReference type="PANTHER" id="PTHR15904:SF17">
    <property type="entry name" value="RHO-GAP DOMAIN-CONTAINING PROTEIN"/>
    <property type="match status" value="1"/>
</dbReference>
<sequence length="279" mass="32283">MLKIREDPSCLHDITSYGMGTGNVLCVSRGNSVPPTKGTPEYAKYLESSVREIERNLGDKRRGQNRPDDLERMNSAQLQEEKCLMQRQLLVLEKRHGRPSSKQEKDIVRPLYDRYRAIKRFSIKIVSVREASIDLAPIMEHEPLELCDGLNETPPRAAGPAELWGARDRGISVNVNEDDEREAERNESYNEMTLCELESRQKQVKDEKRRMRAAIRKFEADFQNMAGRPPQKDEKYSSSEMELAYQKYKRIKGTVRLLEVLINKKKCPNLIQDLSKNED</sequence>
<evidence type="ECO:0000313" key="4">
    <source>
        <dbReference type="Proteomes" id="UP000094527"/>
    </source>
</evidence>
<dbReference type="InterPro" id="IPR059029">
    <property type="entry name" value="FAM13A_dom"/>
</dbReference>
<protein>
    <submittedName>
        <fullName evidence="3">Protein FAM13B</fullName>
    </submittedName>
</protein>
<dbReference type="InterPro" id="IPR039102">
    <property type="entry name" value="FAM13"/>
</dbReference>
<dbReference type="Proteomes" id="UP000094527">
    <property type="component" value="Unassembled WGS sequence"/>
</dbReference>
<dbReference type="EMBL" id="LJIJ01001590">
    <property type="protein sequence ID" value="ODM91332.1"/>
    <property type="molecule type" value="Genomic_DNA"/>
</dbReference>
<organism evidence="3 4">
    <name type="scientific">Orchesella cincta</name>
    <name type="common">Springtail</name>
    <name type="synonym">Podura cincta</name>
    <dbReference type="NCBI Taxonomy" id="48709"/>
    <lineage>
        <taxon>Eukaryota</taxon>
        <taxon>Metazoa</taxon>
        <taxon>Ecdysozoa</taxon>
        <taxon>Arthropoda</taxon>
        <taxon>Hexapoda</taxon>
        <taxon>Collembola</taxon>
        <taxon>Entomobryomorpha</taxon>
        <taxon>Entomobryoidea</taxon>
        <taxon>Orchesellidae</taxon>
        <taxon>Orchesellinae</taxon>
        <taxon>Orchesella</taxon>
    </lineage>
</organism>
<gene>
    <name evidence="3" type="ORF">Ocin01_15350</name>
</gene>
<dbReference type="Pfam" id="PF26116">
    <property type="entry name" value="FAM13A"/>
    <property type="match status" value="1"/>
</dbReference>
<proteinExistence type="inferred from homology"/>
<dbReference type="OMA" id="PIMEHEP"/>
<dbReference type="PANTHER" id="PTHR15904">
    <property type="entry name" value="FAM13"/>
    <property type="match status" value="1"/>
</dbReference>
<evidence type="ECO:0000259" key="2">
    <source>
        <dbReference type="Pfam" id="PF26116"/>
    </source>
</evidence>
<dbReference type="STRING" id="48709.A0A1D2MEM6"/>
<dbReference type="Gene3D" id="1.10.10.1460">
    <property type="match status" value="1"/>
</dbReference>
<accession>A0A1D2MEM6</accession>
<comment type="caution">
    <text evidence="3">The sequence shown here is derived from an EMBL/GenBank/DDBJ whole genome shotgun (WGS) entry which is preliminary data.</text>
</comment>
<comment type="similarity">
    <text evidence="1">Belongs to the FAM13 family.</text>
</comment>